<dbReference type="Pfam" id="PF00134">
    <property type="entry name" value="Cyclin_N"/>
    <property type="match status" value="1"/>
</dbReference>
<keyword evidence="4" id="KW-0131">Cell cycle</keyword>
<evidence type="ECO:0000256" key="5">
    <source>
        <dbReference type="ARBA" id="ARBA00073269"/>
    </source>
</evidence>
<comment type="caution">
    <text evidence="9">The sequence shown here is derived from an EMBL/GenBank/DDBJ whole genome shotgun (WGS) entry which is preliminary data.</text>
</comment>
<dbReference type="OrthoDB" id="10264655at2759"/>
<dbReference type="CDD" id="cd20594">
    <property type="entry name" value="CYCLIN_AcCycL_rpt2"/>
    <property type="match status" value="1"/>
</dbReference>
<feature type="region of interest" description="Disordered" evidence="7">
    <location>
        <begin position="404"/>
        <end position="534"/>
    </location>
</feature>
<evidence type="ECO:0000256" key="7">
    <source>
        <dbReference type="SAM" id="MobiDB-lite"/>
    </source>
</evidence>
<evidence type="ECO:0000313" key="10">
    <source>
        <dbReference type="Proteomes" id="UP000652761"/>
    </source>
</evidence>
<keyword evidence="10" id="KW-1185">Reference proteome</keyword>
<dbReference type="InterPro" id="IPR006671">
    <property type="entry name" value="Cyclin_N"/>
</dbReference>
<evidence type="ECO:0000256" key="1">
    <source>
        <dbReference type="ARBA" id="ARBA00010589"/>
    </source>
</evidence>
<dbReference type="EMBL" id="NMUH01001216">
    <property type="protein sequence ID" value="MQL90159.1"/>
    <property type="molecule type" value="Genomic_DNA"/>
</dbReference>
<dbReference type="Gene3D" id="1.10.472.10">
    <property type="entry name" value="Cyclin-like"/>
    <property type="match status" value="2"/>
</dbReference>
<dbReference type="SMART" id="SM00385">
    <property type="entry name" value="CYCLIN"/>
    <property type="match status" value="2"/>
</dbReference>
<evidence type="ECO:0000256" key="3">
    <source>
        <dbReference type="ARBA" id="ARBA00023127"/>
    </source>
</evidence>
<dbReference type="SUPFAM" id="SSF47954">
    <property type="entry name" value="Cyclin-like"/>
    <property type="match status" value="2"/>
</dbReference>
<evidence type="ECO:0000256" key="6">
    <source>
        <dbReference type="RuleBase" id="RU000383"/>
    </source>
</evidence>
<dbReference type="Proteomes" id="UP000652761">
    <property type="component" value="Unassembled WGS sequence"/>
</dbReference>
<proteinExistence type="inferred from homology"/>
<evidence type="ECO:0000259" key="8">
    <source>
        <dbReference type="SMART" id="SM00385"/>
    </source>
</evidence>
<dbReference type="FunFam" id="1.10.472.10:FF:000031">
    <property type="entry name" value="cyclin-L1-1-like isoform X1"/>
    <property type="match status" value="1"/>
</dbReference>
<gene>
    <name evidence="9" type="ORF">Taro_022754</name>
</gene>
<dbReference type="GO" id="GO:0006357">
    <property type="term" value="P:regulation of transcription by RNA polymerase II"/>
    <property type="evidence" value="ECO:0007669"/>
    <property type="project" value="InterPro"/>
</dbReference>
<dbReference type="GO" id="GO:0016538">
    <property type="term" value="F:cyclin-dependent protein serine/threonine kinase regulator activity"/>
    <property type="evidence" value="ECO:0007669"/>
    <property type="project" value="InterPro"/>
</dbReference>
<dbReference type="InterPro" id="IPR036915">
    <property type="entry name" value="Cyclin-like_sf"/>
</dbReference>
<evidence type="ECO:0000313" key="9">
    <source>
        <dbReference type="EMBL" id="MQL90159.1"/>
    </source>
</evidence>
<keyword evidence="2" id="KW-0132">Cell division</keyword>
<dbReference type="InterPro" id="IPR043198">
    <property type="entry name" value="Cyclin/Ssn8"/>
</dbReference>
<evidence type="ECO:0000256" key="4">
    <source>
        <dbReference type="ARBA" id="ARBA00023306"/>
    </source>
</evidence>
<name>A0A843VFC3_COLES</name>
<protein>
    <recommendedName>
        <fullName evidence="5">Cyclin-L1-1</fullName>
    </recommendedName>
</protein>
<dbReference type="PANTHER" id="PTHR10026">
    <property type="entry name" value="CYCLIN"/>
    <property type="match status" value="1"/>
</dbReference>
<dbReference type="InterPro" id="IPR013763">
    <property type="entry name" value="Cyclin-like_dom"/>
</dbReference>
<dbReference type="FunFam" id="1.10.472.10:FF:000068">
    <property type="entry name" value="Cyclin-L1-1 isoform A"/>
    <property type="match status" value="1"/>
</dbReference>
<dbReference type="AlphaFoldDB" id="A0A843VFC3"/>
<keyword evidence="3 6" id="KW-0195">Cyclin</keyword>
<accession>A0A843VFC3</accession>
<organism evidence="9 10">
    <name type="scientific">Colocasia esculenta</name>
    <name type="common">Wild taro</name>
    <name type="synonym">Arum esculentum</name>
    <dbReference type="NCBI Taxonomy" id="4460"/>
    <lineage>
        <taxon>Eukaryota</taxon>
        <taxon>Viridiplantae</taxon>
        <taxon>Streptophyta</taxon>
        <taxon>Embryophyta</taxon>
        <taxon>Tracheophyta</taxon>
        <taxon>Spermatophyta</taxon>
        <taxon>Magnoliopsida</taxon>
        <taxon>Liliopsida</taxon>
        <taxon>Araceae</taxon>
        <taxon>Aroideae</taxon>
        <taxon>Colocasieae</taxon>
        <taxon>Colocasia</taxon>
    </lineage>
</organism>
<dbReference type="Pfam" id="PF21797">
    <property type="entry name" value="CycT2-like_C"/>
    <property type="match status" value="1"/>
</dbReference>
<dbReference type="GO" id="GO:0051301">
    <property type="term" value="P:cell division"/>
    <property type="evidence" value="ECO:0007669"/>
    <property type="project" value="UniProtKB-KW"/>
</dbReference>
<sequence>MYTISIIFIDRMGIRRVGDPMRALRIRLLALRQASQQPEPLPSAAVLHNQQVEPSPTAAVLASLLHPITAGTSLFSLLFLFHRIPREQEPKPDAHAVLRAPRREGAFEEDDAHLKNSPSRKDGIDEATETALRIYGCDLIQESGILLRLPQAVMATGQVLFHRFYCKKSFGRFGVKRVAASCVWLASKLEENPRKAKYVIIVFHRMECRRENAPIELFDVFSKKYTDLKNDLIRTERHLLKEMGFICHVEHPHKFISNYLATLGAPPELRQEAWNLANDSLRTTLCVRFKSEVVACGVVYAAARRFQVPLPENPPWWTVFDANQSGIEEVCRVLAYLFSLPKAQYISVCKENDSFARIAKVPDSQVPKENLQNGTAIESPASKVAADSDASLLKDTRIQMALDKLKESKKGDDDTKSAPADAEAKDGMSVKSKVDHRTEVETEKNRDRERERPKTRDRERGRDYDKDREVRDYDRDREREKLERDREKHRDRSRHSSKDKGHSEKTRHHSSRDHGEYHSSHSSRDKDRHRHHPY</sequence>
<feature type="compositionally biased region" description="Basic and acidic residues" evidence="7">
    <location>
        <begin position="404"/>
        <end position="504"/>
    </location>
</feature>
<feature type="domain" description="Cyclin-like" evidence="8">
    <location>
        <begin position="254"/>
        <end position="339"/>
    </location>
</feature>
<evidence type="ECO:0000256" key="2">
    <source>
        <dbReference type="ARBA" id="ARBA00022618"/>
    </source>
</evidence>
<feature type="compositionally biased region" description="Basic and acidic residues" evidence="7">
    <location>
        <begin position="512"/>
        <end position="526"/>
    </location>
</feature>
<comment type="similarity">
    <text evidence="1">Belongs to the cyclin family. Cyclin L subfamily.</text>
</comment>
<reference evidence="9" key="1">
    <citation type="submission" date="2017-07" db="EMBL/GenBank/DDBJ databases">
        <title>Taro Niue Genome Assembly and Annotation.</title>
        <authorList>
            <person name="Atibalentja N."/>
            <person name="Keating K."/>
            <person name="Fields C.J."/>
        </authorList>
    </citation>
    <scope>NUCLEOTIDE SEQUENCE</scope>
    <source>
        <strain evidence="9">Niue_2</strain>
        <tissue evidence="9">Leaf</tissue>
    </source>
</reference>
<feature type="domain" description="Cyclin-like" evidence="8">
    <location>
        <begin position="138"/>
        <end position="241"/>
    </location>
</feature>